<evidence type="ECO:0000313" key="3">
    <source>
        <dbReference type="Proteomes" id="UP000011134"/>
    </source>
</evidence>
<keyword evidence="2" id="KW-0449">Lipoprotein</keyword>
<organism evidence="2 3">
    <name type="scientific">Photobacterium marinum</name>
    <dbReference type="NCBI Taxonomy" id="1056511"/>
    <lineage>
        <taxon>Bacteria</taxon>
        <taxon>Pseudomonadati</taxon>
        <taxon>Pseudomonadota</taxon>
        <taxon>Gammaproteobacteria</taxon>
        <taxon>Vibrionales</taxon>
        <taxon>Vibrionaceae</taxon>
        <taxon>Photobacterium</taxon>
    </lineage>
</organism>
<dbReference type="AlphaFoldDB" id="L8JF41"/>
<comment type="caution">
    <text evidence="2">The sequence shown here is derived from an EMBL/GenBank/DDBJ whole genome shotgun (WGS) entry which is preliminary data.</text>
</comment>
<feature type="domain" description="DUF5666" evidence="1">
    <location>
        <begin position="88"/>
        <end position="119"/>
    </location>
</feature>
<proteinExistence type="predicted"/>
<sequence length="406" mass="43661">MLSGCGGDGSDSSADGSGSVSKINGTVDTISYTALQLSVNGHELDASDSDVSYNGQTFNFDFVTTGMQVEVSNQNDIAQEIVLKPIVTGAVSALSADSITVNGITFNFSASGVEVGDWVMLFARLHPDNTWSVTSLNQINPLLNAEIEGVLTGVDQNGTRTALLGTVLVDYSNATIEDDRALENGMWVEIYGLFSNGRFVAFSIDIKDPQDFNGLEFEGVVTWVSDDKTLFEVAGYLLVNINSNTVFDDGTANNLQAGAIVELDLVQSGSSLIATKVDFEDQVVAPDNLEFKVEGEARFSNGVVSINGIPFEVNTGTRFDDGLTLNNLDGSWVELKGKNINNQLVLKVIEPESRDNEISLEGPVENNTLWGYSSLDNSLATFNGQWVDIECSRNGNVLTLCRLDLN</sequence>
<evidence type="ECO:0000259" key="1">
    <source>
        <dbReference type="Pfam" id="PF18914"/>
    </source>
</evidence>
<feature type="domain" description="DUF5666" evidence="1">
    <location>
        <begin position="300"/>
        <end position="345"/>
    </location>
</feature>
<accession>L8JF41</accession>
<protein>
    <submittedName>
        <fullName evidence="2">Putative lipoprotein</fullName>
    </submittedName>
</protein>
<gene>
    <name evidence="2" type="ORF">C942_01415</name>
</gene>
<feature type="domain" description="DUF5666" evidence="1">
    <location>
        <begin position="218"/>
        <end position="277"/>
    </location>
</feature>
<name>L8JF41_9GAMM</name>
<reference evidence="2 3" key="1">
    <citation type="submission" date="2012-12" db="EMBL/GenBank/DDBJ databases">
        <title>Genome Assembly of Photobacterium sp. AK15.</title>
        <authorList>
            <person name="Khatri I."/>
            <person name="Vaidya B."/>
            <person name="Srinivas T.N.R."/>
            <person name="Subramanian S."/>
            <person name="Pinnaka A."/>
        </authorList>
    </citation>
    <scope>NUCLEOTIDE SEQUENCE [LARGE SCALE GENOMIC DNA]</scope>
    <source>
        <strain evidence="2 3">AK15</strain>
    </source>
</reference>
<dbReference type="InterPro" id="IPR043724">
    <property type="entry name" value="DUF5666"/>
</dbReference>
<keyword evidence="3" id="KW-1185">Reference proteome</keyword>
<dbReference type="Pfam" id="PF18914">
    <property type="entry name" value="DUF5666"/>
    <property type="match status" value="4"/>
</dbReference>
<evidence type="ECO:0000313" key="2">
    <source>
        <dbReference type="EMBL" id="ELR67486.1"/>
    </source>
</evidence>
<dbReference type="EMBL" id="AMZO01000002">
    <property type="protein sequence ID" value="ELR67486.1"/>
    <property type="molecule type" value="Genomic_DNA"/>
</dbReference>
<dbReference type="PATRIC" id="fig|1056511.3.peg.488"/>
<dbReference type="Proteomes" id="UP000011134">
    <property type="component" value="Unassembled WGS sequence"/>
</dbReference>
<feature type="domain" description="DUF5666" evidence="1">
    <location>
        <begin position="148"/>
        <end position="204"/>
    </location>
</feature>